<evidence type="ECO:0000313" key="1">
    <source>
        <dbReference type="EMBL" id="ADI65157.1"/>
    </source>
</evidence>
<evidence type="ECO:0000313" key="2">
    <source>
        <dbReference type="Proteomes" id="UP000001511"/>
    </source>
</evidence>
<gene>
    <name evidence="1" type="ordered locus">Aazo_3564</name>
</gene>
<organism evidence="1 2">
    <name type="scientific">Nostoc azollae (strain 0708)</name>
    <name type="common">Anabaena azollae (strain 0708)</name>
    <dbReference type="NCBI Taxonomy" id="551115"/>
    <lineage>
        <taxon>Bacteria</taxon>
        <taxon>Bacillati</taxon>
        <taxon>Cyanobacteriota</taxon>
        <taxon>Cyanophyceae</taxon>
        <taxon>Nostocales</taxon>
        <taxon>Nostocaceae</taxon>
        <taxon>Trichormus</taxon>
    </lineage>
</organism>
<proteinExistence type="predicted"/>
<accession>D7E3I8</accession>
<reference evidence="1 2" key="1">
    <citation type="journal article" date="2010" name="PLoS ONE">
        <title>Genome erosion in a nitrogen-fixing vertically transmitted endosymbiotic multicellular cyanobacterium.</title>
        <authorList>
            <person name="Ran L."/>
            <person name="Larsson J."/>
            <person name="Vigil-Stenman T."/>
            <person name="Nylander J.A."/>
            <person name="Ininbergs K."/>
            <person name="Zheng W.W."/>
            <person name="Lapidus A."/>
            <person name="Lowry S."/>
            <person name="Haselkorn R."/>
            <person name="Bergman B."/>
        </authorList>
    </citation>
    <scope>NUCLEOTIDE SEQUENCE [LARGE SCALE GENOMIC DNA]</scope>
    <source>
        <strain evidence="1 2">0708</strain>
    </source>
</reference>
<dbReference type="AlphaFoldDB" id="D7E3I8"/>
<dbReference type="KEGG" id="naz:Aazo_3564"/>
<name>D7E3I8_NOSA0</name>
<dbReference type="Proteomes" id="UP000001511">
    <property type="component" value="Chromosome"/>
</dbReference>
<keyword evidence="2" id="KW-1185">Reference proteome</keyword>
<protein>
    <submittedName>
        <fullName evidence="1">Uncharacterized protein</fullName>
    </submittedName>
</protein>
<dbReference type="HOGENOM" id="CLU_2899676_0_0_3"/>
<dbReference type="EMBL" id="CP002059">
    <property type="protein sequence ID" value="ADI65157.1"/>
    <property type="molecule type" value="Genomic_DNA"/>
</dbReference>
<sequence length="62" mass="6886">MKLLILIAQTLDSIASGTLRVHAVSRRDTELQIIPFPTFQTSSQIKLYANPPLEGFTEVVCI</sequence>